<organism evidence="2">
    <name type="scientific">Caldithrix abyssi</name>
    <dbReference type="NCBI Taxonomy" id="187145"/>
    <lineage>
        <taxon>Bacteria</taxon>
        <taxon>Pseudomonadati</taxon>
        <taxon>Calditrichota</taxon>
        <taxon>Calditrichia</taxon>
        <taxon>Calditrichales</taxon>
        <taxon>Calditrichaceae</taxon>
        <taxon>Caldithrix</taxon>
    </lineage>
</organism>
<name>A0A7V4WVE4_CALAY</name>
<dbReference type="Proteomes" id="UP000885779">
    <property type="component" value="Unassembled WGS sequence"/>
</dbReference>
<keyword evidence="1" id="KW-0812">Transmembrane</keyword>
<feature type="transmembrane region" description="Helical" evidence="1">
    <location>
        <begin position="30"/>
        <end position="49"/>
    </location>
</feature>
<proteinExistence type="predicted"/>
<evidence type="ECO:0000313" key="2">
    <source>
        <dbReference type="EMBL" id="HGY55276.1"/>
    </source>
</evidence>
<feature type="transmembrane region" description="Helical" evidence="1">
    <location>
        <begin position="7"/>
        <end position="24"/>
    </location>
</feature>
<comment type="caution">
    <text evidence="2">The sequence shown here is derived from an EMBL/GenBank/DDBJ whole genome shotgun (WGS) entry which is preliminary data.</text>
</comment>
<dbReference type="AlphaFoldDB" id="A0A7V4WVE4"/>
<keyword evidence="1" id="KW-1133">Transmembrane helix</keyword>
<feature type="transmembrane region" description="Helical" evidence="1">
    <location>
        <begin position="56"/>
        <end position="75"/>
    </location>
</feature>
<accession>A0A7V4WVE4</accession>
<gene>
    <name evidence="2" type="ORF">ENK44_06235</name>
</gene>
<reference evidence="2" key="1">
    <citation type="journal article" date="2020" name="mSystems">
        <title>Genome- and Community-Level Interaction Insights into Carbon Utilization and Element Cycling Functions of Hydrothermarchaeota in Hydrothermal Sediment.</title>
        <authorList>
            <person name="Zhou Z."/>
            <person name="Liu Y."/>
            <person name="Xu W."/>
            <person name="Pan J."/>
            <person name="Luo Z.H."/>
            <person name="Li M."/>
        </authorList>
    </citation>
    <scope>NUCLEOTIDE SEQUENCE [LARGE SCALE GENOMIC DNA]</scope>
    <source>
        <strain evidence="2">HyVt-577</strain>
    </source>
</reference>
<evidence type="ECO:0000256" key="1">
    <source>
        <dbReference type="SAM" id="Phobius"/>
    </source>
</evidence>
<feature type="transmembrane region" description="Helical" evidence="1">
    <location>
        <begin position="106"/>
        <end position="124"/>
    </location>
</feature>
<sequence>MKLKISLLVIIGLVLLYYSLTPEFNVNFPYANIVLPILHIILLIIILILSGFVGKWFWIIVSFYISVFSIVYSAYTQSTSEKMNPDIINTIFPSDQIVIADWQDNIIIFYWVYTMFFGFYLMIYSESLKDKT</sequence>
<keyword evidence="1" id="KW-0472">Membrane</keyword>
<protein>
    <submittedName>
        <fullName evidence="2">Uncharacterized protein</fullName>
    </submittedName>
</protein>
<dbReference type="EMBL" id="DRQG01000060">
    <property type="protein sequence ID" value="HGY55276.1"/>
    <property type="molecule type" value="Genomic_DNA"/>
</dbReference>